<keyword evidence="3" id="KW-0732">Signal</keyword>
<dbReference type="OrthoDB" id="6146784at2759"/>
<feature type="transmembrane region" description="Helical" evidence="2">
    <location>
        <begin position="650"/>
        <end position="673"/>
    </location>
</feature>
<accession>A0A8W8NJY1</accession>
<evidence type="ECO:0000256" key="2">
    <source>
        <dbReference type="SAM" id="Phobius"/>
    </source>
</evidence>
<proteinExistence type="predicted"/>
<feature type="compositionally biased region" description="Polar residues" evidence="1">
    <location>
        <begin position="702"/>
        <end position="714"/>
    </location>
</feature>
<reference evidence="5" key="1">
    <citation type="submission" date="2022-08" db="UniProtKB">
        <authorList>
            <consortium name="EnsemblMetazoa"/>
        </authorList>
    </citation>
    <scope>IDENTIFICATION</scope>
    <source>
        <strain evidence="5">05x7-T-G4-1.051#20</strain>
    </source>
</reference>
<feature type="signal peptide" evidence="3">
    <location>
        <begin position="1"/>
        <end position="17"/>
    </location>
</feature>
<dbReference type="InterPro" id="IPR002889">
    <property type="entry name" value="WSC_carb-bd"/>
</dbReference>
<dbReference type="Proteomes" id="UP000005408">
    <property type="component" value="Unassembled WGS sequence"/>
</dbReference>
<organism evidence="5 6">
    <name type="scientific">Magallana gigas</name>
    <name type="common">Pacific oyster</name>
    <name type="synonym">Crassostrea gigas</name>
    <dbReference type="NCBI Taxonomy" id="29159"/>
    <lineage>
        <taxon>Eukaryota</taxon>
        <taxon>Metazoa</taxon>
        <taxon>Spiralia</taxon>
        <taxon>Lophotrochozoa</taxon>
        <taxon>Mollusca</taxon>
        <taxon>Bivalvia</taxon>
        <taxon>Autobranchia</taxon>
        <taxon>Pteriomorphia</taxon>
        <taxon>Ostreida</taxon>
        <taxon>Ostreoidea</taxon>
        <taxon>Ostreidae</taxon>
        <taxon>Magallana</taxon>
    </lineage>
</organism>
<feature type="domain" description="WSC" evidence="4">
    <location>
        <begin position="358"/>
        <end position="449"/>
    </location>
</feature>
<sequence>MFLYVMWFGVLFRFTSGFEIKLQDDHEWSQANHTCTVDLAGGLLSTVDAIMDPSLKNITTPKDQYYWSSKTTTFTDFIQYEGCFNSSLLEPMKMVLPSLHPVAACFDYCDNTSRIGLTISNMMDVYCLCLEEGAIAHTRYNISSCNVPCPNDIMMNTCGNKDSMSVYYRDRFDAPNPKDMVQCVAIKTSGESTSLLYDDCRSTNDGYICDICDDDQCSKEVYSEGVKLTWDEAQQACQKRGGYLGNFGSAKNKTVWTGYKRWFLDDSYAIFPTLCLACRFKVGVADCIYTNCTRELPSLCVTDSENIPVRSWFDAEQNCELSNSRLLNGSELYERKLEEDIYISHYYWTYGFAEFTSCVRSIGCYDISNSSGMSSAYGAQRSILGCLEFCKGSKYFGVTKENVTQDKCICIENITDLTLSNASECMTSCADDSNDTCGAEGRMILHEIDMNNIAVSSFETGMECVYLHKQMDFMFMNSADCLHKASGYICEICDNDRENCTQIAYQGMYNWYEASMECRDKGGNLGDSSLNDYSSLSNGAYWYGWRRWLLKQNPTGVAPRPDKNACESCRINNGQLQCSYMLCSEMLQGICTEGTTQTTIAGTTTTRTLEDLTSVTYNTGSDIRTTIKVSTKEPQPESGNTKPQLEQDDMTANIIAVVIAVAIIGAVVAMLVVTKLRKSEKVTSDVTDLIDTKNGPIKFSTLRDSTSRPPSFNHSPLERQRSFSNPSFMDHDIDILAQNLEQEPQQDTEQLQKEN</sequence>
<keyword evidence="2" id="KW-0812">Transmembrane</keyword>
<dbReference type="OMA" id="WIMANRS"/>
<keyword evidence="6" id="KW-1185">Reference proteome</keyword>
<evidence type="ECO:0000313" key="5">
    <source>
        <dbReference type="EnsemblMetazoa" id="G6158.2:cds"/>
    </source>
</evidence>
<name>A0A8W8NJY1_MAGGI</name>
<dbReference type="AlphaFoldDB" id="A0A8W8NJY1"/>
<dbReference type="PROSITE" id="PS51212">
    <property type="entry name" value="WSC"/>
    <property type="match status" value="1"/>
</dbReference>
<evidence type="ECO:0000313" key="6">
    <source>
        <dbReference type="Proteomes" id="UP000005408"/>
    </source>
</evidence>
<feature type="chain" id="PRO_5036448496" description="WSC domain-containing protein" evidence="3">
    <location>
        <begin position="18"/>
        <end position="755"/>
    </location>
</feature>
<evidence type="ECO:0000256" key="3">
    <source>
        <dbReference type="SAM" id="SignalP"/>
    </source>
</evidence>
<dbReference type="EnsemblMetazoa" id="G6158.2">
    <property type="protein sequence ID" value="G6158.2:cds"/>
    <property type="gene ID" value="G6158"/>
</dbReference>
<feature type="region of interest" description="Disordered" evidence="1">
    <location>
        <begin position="700"/>
        <end position="726"/>
    </location>
</feature>
<evidence type="ECO:0000259" key="4">
    <source>
        <dbReference type="PROSITE" id="PS51212"/>
    </source>
</evidence>
<keyword evidence="2" id="KW-1133">Transmembrane helix</keyword>
<protein>
    <recommendedName>
        <fullName evidence="4">WSC domain-containing protein</fullName>
    </recommendedName>
</protein>
<keyword evidence="2" id="KW-0472">Membrane</keyword>
<evidence type="ECO:0000256" key="1">
    <source>
        <dbReference type="SAM" id="MobiDB-lite"/>
    </source>
</evidence>